<name>A0A369HZJ4_9BACT</name>
<gene>
    <name evidence="5" type="ORF">DVG78_26095</name>
</gene>
<dbReference type="SUPFAM" id="SSF46689">
    <property type="entry name" value="Homeodomain-like"/>
    <property type="match status" value="1"/>
</dbReference>
<protein>
    <submittedName>
        <fullName evidence="5">AraC family transcriptional regulator</fullName>
    </submittedName>
</protein>
<proteinExistence type="predicted"/>
<evidence type="ECO:0000259" key="4">
    <source>
        <dbReference type="PROSITE" id="PS01124"/>
    </source>
</evidence>
<evidence type="ECO:0000256" key="1">
    <source>
        <dbReference type="ARBA" id="ARBA00023015"/>
    </source>
</evidence>
<dbReference type="Pfam" id="PF12833">
    <property type="entry name" value="HTH_18"/>
    <property type="match status" value="1"/>
</dbReference>
<reference evidence="5 6" key="1">
    <citation type="submission" date="2018-07" db="EMBL/GenBank/DDBJ databases">
        <title>Genome analysis of Runella aurantiaca.</title>
        <authorList>
            <person name="Yang X."/>
        </authorList>
    </citation>
    <scope>NUCLEOTIDE SEQUENCE [LARGE SCALE GENOMIC DNA]</scope>
    <source>
        <strain evidence="5 6">YX9</strain>
    </source>
</reference>
<dbReference type="AlphaFoldDB" id="A0A369HZJ4"/>
<sequence>MKESFKFYENMKNTIGNGVIPIIDTSQLESELYQGGIPVSSLTANAHAVFHINRVEDYFRMVNFPLQSDLQPRRITVFNFFFLTKGTSSRSKGLDTYDFGENTFFFVPAYQITTHKFIRNDVEGFYCHFSLDLLTTDYKLKDLLNEFPFLEFNSHPLIVIKEEAKAFVIPLLERLLTEYKAGASCRYDILRTYLITLFTELKPFAASSAMVSSNAATTITEQYKKALSQHIYQKQKITDYAELLSVSPNHLNKCVKKTLGKSAHDLLNEMLLLEAKVLLKQTNLNVTEIAYRIGKNEISDFARFFKSQTGMKPSEYRLMS</sequence>
<evidence type="ECO:0000256" key="2">
    <source>
        <dbReference type="ARBA" id="ARBA00023125"/>
    </source>
</evidence>
<dbReference type="PROSITE" id="PS01124">
    <property type="entry name" value="HTH_ARAC_FAMILY_2"/>
    <property type="match status" value="1"/>
</dbReference>
<dbReference type="GO" id="GO:0043565">
    <property type="term" value="F:sequence-specific DNA binding"/>
    <property type="evidence" value="ECO:0007669"/>
    <property type="project" value="InterPro"/>
</dbReference>
<keyword evidence="3" id="KW-0804">Transcription</keyword>
<dbReference type="GO" id="GO:0003700">
    <property type="term" value="F:DNA-binding transcription factor activity"/>
    <property type="evidence" value="ECO:0007669"/>
    <property type="project" value="InterPro"/>
</dbReference>
<dbReference type="Gene3D" id="1.10.10.60">
    <property type="entry name" value="Homeodomain-like"/>
    <property type="match status" value="1"/>
</dbReference>
<dbReference type="PANTHER" id="PTHR43280">
    <property type="entry name" value="ARAC-FAMILY TRANSCRIPTIONAL REGULATOR"/>
    <property type="match status" value="1"/>
</dbReference>
<keyword evidence="1" id="KW-0805">Transcription regulation</keyword>
<organism evidence="5 6">
    <name type="scientific">Runella aurantiaca</name>
    <dbReference type="NCBI Taxonomy" id="2282308"/>
    <lineage>
        <taxon>Bacteria</taxon>
        <taxon>Pseudomonadati</taxon>
        <taxon>Bacteroidota</taxon>
        <taxon>Cytophagia</taxon>
        <taxon>Cytophagales</taxon>
        <taxon>Spirosomataceae</taxon>
        <taxon>Runella</taxon>
    </lineage>
</organism>
<evidence type="ECO:0000313" key="5">
    <source>
        <dbReference type="EMBL" id="RDB02941.1"/>
    </source>
</evidence>
<dbReference type="InterPro" id="IPR018060">
    <property type="entry name" value="HTH_AraC"/>
</dbReference>
<keyword evidence="2" id="KW-0238">DNA-binding</keyword>
<dbReference type="InterPro" id="IPR009057">
    <property type="entry name" value="Homeodomain-like_sf"/>
</dbReference>
<evidence type="ECO:0000313" key="6">
    <source>
        <dbReference type="Proteomes" id="UP000253141"/>
    </source>
</evidence>
<dbReference type="Proteomes" id="UP000253141">
    <property type="component" value="Unassembled WGS sequence"/>
</dbReference>
<comment type="caution">
    <text evidence="5">The sequence shown here is derived from an EMBL/GenBank/DDBJ whole genome shotgun (WGS) entry which is preliminary data.</text>
</comment>
<dbReference type="SMART" id="SM00342">
    <property type="entry name" value="HTH_ARAC"/>
    <property type="match status" value="1"/>
</dbReference>
<dbReference type="PANTHER" id="PTHR43280:SF32">
    <property type="entry name" value="TRANSCRIPTIONAL REGULATORY PROTEIN"/>
    <property type="match status" value="1"/>
</dbReference>
<feature type="domain" description="HTH araC/xylS-type" evidence="4">
    <location>
        <begin position="221"/>
        <end position="319"/>
    </location>
</feature>
<evidence type="ECO:0000256" key="3">
    <source>
        <dbReference type="ARBA" id="ARBA00023163"/>
    </source>
</evidence>
<keyword evidence="6" id="KW-1185">Reference proteome</keyword>
<accession>A0A369HZJ4</accession>
<dbReference type="EMBL" id="QPIW01000033">
    <property type="protein sequence ID" value="RDB02941.1"/>
    <property type="molecule type" value="Genomic_DNA"/>
</dbReference>